<dbReference type="KEGG" id="nga:Ngar_c28810"/>
<dbReference type="Gene3D" id="3.20.20.100">
    <property type="entry name" value="NADP-dependent oxidoreductase domain"/>
    <property type="match status" value="1"/>
</dbReference>
<dbReference type="STRING" id="1237085.Ngar_c28810"/>
<dbReference type="GeneID" id="13794900"/>
<keyword evidence="3" id="KW-1185">Reference proteome</keyword>
<dbReference type="HOGENOM" id="CLU_023205_2_3_2"/>
<evidence type="ECO:0000313" key="2">
    <source>
        <dbReference type="EMBL" id="AFU59800.1"/>
    </source>
</evidence>
<sequence length="332" mass="37548">MKYRTLGKSGIKVSEIGFGAWTIGLDWWGKKIDDDEAIRMLKRAYDLGINFYETADMYGKGKSERLMAQAFKDMRNEVIYSTKWGYDMYGAEQIGHSELPQKHDPEFLQFALGKSLERLQTDYVDVYSLHNPKMAAIRNDALFAALDDLVAKGTIKSHGAALGPAIGWKDEGLEAIKNRNITCLQTVYNILEQDPGRDFMREADRHDVGIIVRVPDASGLLTGKVTADTKFDKNDHRSFRKQEFIVEAMQKIENMKPIAKEKGWSITELAIKFILSQKKISVVLPTMISIEEIEMFASISDGKYLSASEAASVEQMYEKNFYVQPIASSNNK</sequence>
<dbReference type="InterPro" id="IPR036812">
    <property type="entry name" value="NAD(P)_OxRdtase_dom_sf"/>
</dbReference>
<dbReference type="SUPFAM" id="SSF51430">
    <property type="entry name" value="NAD(P)-linked oxidoreductase"/>
    <property type="match status" value="1"/>
</dbReference>
<evidence type="ECO:0000313" key="3">
    <source>
        <dbReference type="Proteomes" id="UP000008037"/>
    </source>
</evidence>
<dbReference type="PATRIC" id="fig|1237085.11.peg.2857"/>
<proteinExistence type="predicted"/>
<dbReference type="FunCoup" id="K0IIP6">
    <property type="interactions" value="8"/>
</dbReference>
<dbReference type="EMBL" id="CP002408">
    <property type="protein sequence ID" value="AFU59800.1"/>
    <property type="molecule type" value="Genomic_DNA"/>
</dbReference>
<dbReference type="InParanoid" id="K0IIP6"/>
<evidence type="ECO:0000259" key="1">
    <source>
        <dbReference type="Pfam" id="PF00248"/>
    </source>
</evidence>
<dbReference type="OrthoDB" id="28487at2157"/>
<organism evidence="2 3">
    <name type="scientific">Nitrososphaera gargensis (strain Ga9.2)</name>
    <dbReference type="NCBI Taxonomy" id="1237085"/>
    <lineage>
        <taxon>Archaea</taxon>
        <taxon>Nitrososphaerota</taxon>
        <taxon>Nitrososphaeria</taxon>
        <taxon>Nitrososphaerales</taxon>
        <taxon>Nitrososphaeraceae</taxon>
        <taxon>Nitrososphaera</taxon>
    </lineage>
</organism>
<reference evidence="2 3" key="1">
    <citation type="journal article" date="2012" name="Environ. Microbiol.">
        <title>The genome of the ammonia-oxidizing Candidatus Nitrososphaera gargensis: insights into metabolic versatility and environmental adaptations.</title>
        <authorList>
            <person name="Spang A."/>
            <person name="Poehlein A."/>
            <person name="Offre P."/>
            <person name="Zumbragel S."/>
            <person name="Haider S."/>
            <person name="Rychlik N."/>
            <person name="Nowka B."/>
            <person name="Schmeisser C."/>
            <person name="Lebedeva E.V."/>
            <person name="Rattei T."/>
            <person name="Bohm C."/>
            <person name="Schmid M."/>
            <person name="Galushko A."/>
            <person name="Hatzenpichler R."/>
            <person name="Weinmaier T."/>
            <person name="Daniel R."/>
            <person name="Schleper C."/>
            <person name="Spieck E."/>
            <person name="Streit W."/>
            <person name="Wagner M."/>
        </authorList>
    </citation>
    <scope>NUCLEOTIDE SEQUENCE [LARGE SCALE GENOMIC DNA]</scope>
    <source>
        <strain evidence="3">Ga9.2</strain>
    </source>
</reference>
<dbReference type="Proteomes" id="UP000008037">
    <property type="component" value="Chromosome"/>
</dbReference>
<dbReference type="CDD" id="cd19086">
    <property type="entry name" value="AKR_AKR11C1"/>
    <property type="match status" value="1"/>
</dbReference>
<feature type="domain" description="NADP-dependent oxidoreductase" evidence="1">
    <location>
        <begin position="15"/>
        <end position="317"/>
    </location>
</feature>
<dbReference type="AlphaFoldDB" id="K0IIP6"/>
<protein>
    <submittedName>
        <fullName evidence="2">Voltage-gated potassium channel-subunit family protein</fullName>
    </submittedName>
</protein>
<dbReference type="InterPro" id="IPR023210">
    <property type="entry name" value="NADP_OxRdtase_dom"/>
</dbReference>
<dbReference type="InterPro" id="IPR053135">
    <property type="entry name" value="AKR2_Oxidoreductase"/>
</dbReference>
<name>K0IIP6_NITGG</name>
<keyword evidence="2" id="KW-0406">Ion transport</keyword>
<dbReference type="PANTHER" id="PTHR43312">
    <property type="entry name" value="D-THREO-ALDOSE 1-DEHYDROGENASE"/>
    <property type="match status" value="1"/>
</dbReference>
<dbReference type="Pfam" id="PF00248">
    <property type="entry name" value="Aldo_ket_red"/>
    <property type="match status" value="1"/>
</dbReference>
<dbReference type="PANTHER" id="PTHR43312:SF1">
    <property type="entry name" value="NADP-DEPENDENT OXIDOREDUCTASE DOMAIN-CONTAINING PROTEIN"/>
    <property type="match status" value="1"/>
</dbReference>
<keyword evidence="2" id="KW-0407">Ion channel</keyword>
<accession>K0IIP6</accession>
<dbReference type="GO" id="GO:0034220">
    <property type="term" value="P:monoatomic ion transmembrane transport"/>
    <property type="evidence" value="ECO:0007669"/>
    <property type="project" value="UniProtKB-KW"/>
</dbReference>
<dbReference type="BioCyc" id="CNIT1237085:G1324-2881-MONOMER"/>
<gene>
    <name evidence="2" type="ordered locus">Ngar_c28810</name>
</gene>
<dbReference type="RefSeq" id="WP_015020334.1">
    <property type="nucleotide sequence ID" value="NC_018719.1"/>
</dbReference>
<keyword evidence="2" id="KW-0813">Transport</keyword>